<gene>
    <name evidence="1" type="ORF">J0656_09325</name>
</gene>
<keyword evidence="2" id="KW-1185">Reference proteome</keyword>
<organism evidence="1 2">
    <name type="scientific">Flagellimonas aurea</name>
    <dbReference type="NCBI Taxonomy" id="2915619"/>
    <lineage>
        <taxon>Bacteria</taxon>
        <taxon>Pseudomonadati</taxon>
        <taxon>Bacteroidota</taxon>
        <taxon>Flavobacteriia</taxon>
        <taxon>Flavobacteriales</taxon>
        <taxon>Flavobacteriaceae</taxon>
        <taxon>Flagellimonas</taxon>
    </lineage>
</organism>
<sequence>MDITEGTTDIILDLPTTNLPLETYYIFAYLKAVNEPVYVPIPGAVKELDRKFLFYYTDIQIYIGVSNFDGSDLTKGWIANAGINELHLLFVEISNLTGKTQEDFKTSLKNEGVDTKNYDEMIKYFGLD</sequence>
<protein>
    <submittedName>
        <fullName evidence="1">Uncharacterized protein</fullName>
    </submittedName>
</protein>
<dbReference type="RefSeq" id="WP_207033092.1">
    <property type="nucleotide sequence ID" value="NZ_JAFLNL010000004.1"/>
</dbReference>
<reference evidence="1 2" key="1">
    <citation type="submission" date="2021-03" db="EMBL/GenBank/DDBJ databases">
        <title>Muricauda lutimaris sp. nov. and Muricauda ruestringensis sp. nov, two marine members of the Flavobacteriaceae isolated from deep sea sediments of Western Pacific.</title>
        <authorList>
            <person name="Zhao S."/>
            <person name="Liu R."/>
        </authorList>
    </citation>
    <scope>NUCLEOTIDE SEQUENCE [LARGE SCALE GENOMIC DNA]</scope>
    <source>
        <strain evidence="1 2">BC31-1-A7</strain>
    </source>
</reference>
<dbReference type="EMBL" id="JAFLNL010000004">
    <property type="protein sequence ID" value="MBO0354218.1"/>
    <property type="molecule type" value="Genomic_DNA"/>
</dbReference>
<comment type="caution">
    <text evidence="1">The sequence shown here is derived from an EMBL/GenBank/DDBJ whole genome shotgun (WGS) entry which is preliminary data.</text>
</comment>
<proteinExistence type="predicted"/>
<name>A0ABS3G5L9_9FLAO</name>
<dbReference type="Proteomes" id="UP000664044">
    <property type="component" value="Unassembled WGS sequence"/>
</dbReference>
<evidence type="ECO:0000313" key="2">
    <source>
        <dbReference type="Proteomes" id="UP000664044"/>
    </source>
</evidence>
<evidence type="ECO:0000313" key="1">
    <source>
        <dbReference type="EMBL" id="MBO0354218.1"/>
    </source>
</evidence>
<accession>A0ABS3G5L9</accession>